<dbReference type="EMBL" id="JBBPBK010000396">
    <property type="protein sequence ID" value="KAK9265433.1"/>
    <property type="molecule type" value="Genomic_DNA"/>
</dbReference>
<dbReference type="Proteomes" id="UP001415857">
    <property type="component" value="Unassembled WGS sequence"/>
</dbReference>
<evidence type="ECO:0000313" key="1">
    <source>
        <dbReference type="EMBL" id="KAK9265433.1"/>
    </source>
</evidence>
<proteinExistence type="predicted"/>
<dbReference type="AlphaFoldDB" id="A0AAP0N306"/>
<name>A0AAP0N306_LIQFO</name>
<keyword evidence="2" id="KW-1185">Reference proteome</keyword>
<reference evidence="1 2" key="1">
    <citation type="journal article" date="2024" name="Plant J.">
        <title>Genome sequences and population genomics reveal climatic adaptation and genomic divergence between two closely related sweetgum species.</title>
        <authorList>
            <person name="Xu W.Q."/>
            <person name="Ren C.Q."/>
            <person name="Zhang X.Y."/>
            <person name="Comes H.P."/>
            <person name="Liu X.H."/>
            <person name="Li Y.G."/>
            <person name="Kettle C.J."/>
            <person name="Jalonen R."/>
            <person name="Gaisberger H."/>
            <person name="Ma Y.Z."/>
            <person name="Qiu Y.X."/>
        </authorList>
    </citation>
    <scope>NUCLEOTIDE SEQUENCE [LARGE SCALE GENOMIC DNA]</scope>
    <source>
        <strain evidence="1">Hangzhou</strain>
    </source>
</reference>
<comment type="caution">
    <text evidence="1">The sequence shown here is derived from an EMBL/GenBank/DDBJ whole genome shotgun (WGS) entry which is preliminary data.</text>
</comment>
<gene>
    <name evidence="1" type="ORF">L1049_012377</name>
</gene>
<organism evidence="1 2">
    <name type="scientific">Liquidambar formosana</name>
    <name type="common">Formosan gum</name>
    <dbReference type="NCBI Taxonomy" id="63359"/>
    <lineage>
        <taxon>Eukaryota</taxon>
        <taxon>Viridiplantae</taxon>
        <taxon>Streptophyta</taxon>
        <taxon>Embryophyta</taxon>
        <taxon>Tracheophyta</taxon>
        <taxon>Spermatophyta</taxon>
        <taxon>Magnoliopsida</taxon>
        <taxon>eudicotyledons</taxon>
        <taxon>Gunneridae</taxon>
        <taxon>Pentapetalae</taxon>
        <taxon>Saxifragales</taxon>
        <taxon>Altingiaceae</taxon>
        <taxon>Liquidambar</taxon>
    </lineage>
</organism>
<sequence length="102" mass="11925">MISKDFPIENRSHKKFRGYVRREIQLLATTKLKRSEQVKNSKEKVDGSNMKEGLNVLIGIRAFIIQRKPSHFVARHQITKLLCCVVFKIKGDGFARYKHHEC</sequence>
<protein>
    <submittedName>
        <fullName evidence="1">Uncharacterized protein</fullName>
    </submittedName>
</protein>
<evidence type="ECO:0000313" key="2">
    <source>
        <dbReference type="Proteomes" id="UP001415857"/>
    </source>
</evidence>
<accession>A0AAP0N306</accession>